<organism evidence="2 3">
    <name type="scientific">Paraburkholderia rhizosphaerae</name>
    <dbReference type="NCBI Taxonomy" id="480658"/>
    <lineage>
        <taxon>Bacteria</taxon>
        <taxon>Pseudomonadati</taxon>
        <taxon>Pseudomonadota</taxon>
        <taxon>Betaproteobacteria</taxon>
        <taxon>Burkholderiales</taxon>
        <taxon>Burkholderiaceae</taxon>
        <taxon>Paraburkholderia</taxon>
    </lineage>
</organism>
<accession>A0A4R8LQ33</accession>
<dbReference type="Proteomes" id="UP000295509">
    <property type="component" value="Unassembled WGS sequence"/>
</dbReference>
<keyword evidence="3" id="KW-1185">Reference proteome</keyword>
<evidence type="ECO:0000313" key="3">
    <source>
        <dbReference type="Proteomes" id="UP000295509"/>
    </source>
</evidence>
<dbReference type="EMBL" id="SORE01000013">
    <property type="protein sequence ID" value="TDY46563.1"/>
    <property type="molecule type" value="Genomic_DNA"/>
</dbReference>
<dbReference type="InterPro" id="IPR036709">
    <property type="entry name" value="Autotransporte_beta_dom_sf"/>
</dbReference>
<protein>
    <submittedName>
        <fullName evidence="2">Outer membrane autotransporter protein</fullName>
    </submittedName>
</protein>
<dbReference type="SUPFAM" id="SSF103515">
    <property type="entry name" value="Autotransporter"/>
    <property type="match status" value="1"/>
</dbReference>
<sequence length="87" mass="9360">MLYQYLHLNGFSDSVSDIASNATNALRGRIGFRVFDANLSNDSKTGSATPYFSANILHDFLSPGTTTVGTTPFDVSPADFRPGRVSL</sequence>
<evidence type="ECO:0000259" key="1">
    <source>
        <dbReference type="Pfam" id="PF03797"/>
    </source>
</evidence>
<proteinExistence type="predicted"/>
<reference evidence="2 3" key="1">
    <citation type="submission" date="2019-03" db="EMBL/GenBank/DDBJ databases">
        <title>Genomic Encyclopedia of Type Strains, Phase III (KMG-III): the genomes of soil and plant-associated and newly described type strains.</title>
        <authorList>
            <person name="Whitman W."/>
        </authorList>
    </citation>
    <scope>NUCLEOTIDE SEQUENCE [LARGE SCALE GENOMIC DNA]</scope>
    <source>
        <strain evidence="2 3">LMG 29544</strain>
    </source>
</reference>
<evidence type="ECO:0000313" key="2">
    <source>
        <dbReference type="EMBL" id="TDY46563.1"/>
    </source>
</evidence>
<name>A0A4R8LQ33_9BURK</name>
<dbReference type="Pfam" id="PF03797">
    <property type="entry name" value="Autotransporter"/>
    <property type="match status" value="1"/>
</dbReference>
<feature type="domain" description="Autotransporter" evidence="1">
    <location>
        <begin position="3"/>
        <end position="70"/>
    </location>
</feature>
<dbReference type="AlphaFoldDB" id="A0A4R8LQ33"/>
<dbReference type="Gene3D" id="2.40.128.130">
    <property type="entry name" value="Autotransporter beta-domain"/>
    <property type="match status" value="1"/>
</dbReference>
<dbReference type="InterPro" id="IPR005546">
    <property type="entry name" value="Autotransporte_beta"/>
</dbReference>
<gene>
    <name evidence="2" type="ORF">BX592_113192</name>
</gene>
<comment type="caution">
    <text evidence="2">The sequence shown here is derived from an EMBL/GenBank/DDBJ whole genome shotgun (WGS) entry which is preliminary data.</text>
</comment>